<dbReference type="Pfam" id="PF17336">
    <property type="entry name" value="DUF5368"/>
    <property type="match status" value="1"/>
</dbReference>
<name>A0A171KTD4_9BURK</name>
<proteinExistence type="predicted"/>
<dbReference type="InterPro" id="IPR035308">
    <property type="entry name" value="DUF5368"/>
</dbReference>
<dbReference type="STRING" id="206506.AAV32_07405"/>
<evidence type="ECO:0000313" key="3">
    <source>
        <dbReference type="EMBL" id="RZS67452.1"/>
    </source>
</evidence>
<organism evidence="2 4">
    <name type="scientific">Kerstersia gyiorum</name>
    <dbReference type="NCBI Taxonomy" id="206506"/>
    <lineage>
        <taxon>Bacteria</taxon>
        <taxon>Pseudomonadati</taxon>
        <taxon>Pseudomonadota</taxon>
        <taxon>Betaproteobacteria</taxon>
        <taxon>Burkholderiales</taxon>
        <taxon>Alcaligenaceae</taxon>
        <taxon>Kerstersia</taxon>
    </lineage>
</organism>
<evidence type="ECO:0000256" key="1">
    <source>
        <dbReference type="SAM" id="Phobius"/>
    </source>
</evidence>
<feature type="transmembrane region" description="Helical" evidence="1">
    <location>
        <begin position="53"/>
        <end position="73"/>
    </location>
</feature>
<gene>
    <name evidence="2" type="ORF">AAV32_07405</name>
    <name evidence="3" type="ORF">EV679_2673</name>
</gene>
<evidence type="ECO:0000313" key="2">
    <source>
        <dbReference type="EMBL" id="KKO72151.1"/>
    </source>
</evidence>
<accession>A0A171KTD4</accession>
<keyword evidence="1" id="KW-0472">Membrane</keyword>
<dbReference type="AlphaFoldDB" id="A0A171KTD4"/>
<protein>
    <submittedName>
        <fullName evidence="2">Uncharacterized protein</fullName>
    </submittedName>
</protein>
<dbReference type="EMBL" id="SGWZ01000004">
    <property type="protein sequence ID" value="RZS67452.1"/>
    <property type="molecule type" value="Genomic_DNA"/>
</dbReference>
<dbReference type="GeneID" id="99726782"/>
<dbReference type="Proteomes" id="UP000078084">
    <property type="component" value="Unassembled WGS sequence"/>
</dbReference>
<dbReference type="RefSeq" id="WP_068369784.1">
    <property type="nucleotide sequence ID" value="NZ_CBCSEB010000015.1"/>
</dbReference>
<reference evidence="3 5" key="2">
    <citation type="submission" date="2019-02" db="EMBL/GenBank/DDBJ databases">
        <title>Genomic Encyclopedia of Type Strains, Phase IV (KMG-IV): sequencing the most valuable type-strain genomes for metagenomic binning, comparative biology and taxonomic classification.</title>
        <authorList>
            <person name="Goeker M."/>
        </authorList>
    </citation>
    <scope>NUCLEOTIDE SEQUENCE [LARGE SCALE GENOMIC DNA]</scope>
    <source>
        <strain evidence="3 5">DSM 16618</strain>
    </source>
</reference>
<dbReference type="EMBL" id="LBNE01000003">
    <property type="protein sequence ID" value="KKO72151.1"/>
    <property type="molecule type" value="Genomic_DNA"/>
</dbReference>
<comment type="caution">
    <text evidence="2">The sequence shown here is derived from an EMBL/GenBank/DDBJ whole genome shotgun (WGS) entry which is preliminary data.</text>
</comment>
<sequence>MKELDPLVLLVVFQEMLGPLLWLLMAVVVLGLPAFIVLLIRERGIVSRRLVRSQALGVIGGGLALVLMAQVSSSGFTDAGGPADWFLIALVFGLGLVVSTLLFYTVDGWWSRRGMSARSSV</sequence>
<evidence type="ECO:0000313" key="5">
    <source>
        <dbReference type="Proteomes" id="UP000292039"/>
    </source>
</evidence>
<keyword evidence="1" id="KW-0812">Transmembrane</keyword>
<feature type="transmembrane region" description="Helical" evidence="1">
    <location>
        <begin position="85"/>
        <end position="106"/>
    </location>
</feature>
<feature type="transmembrane region" description="Helical" evidence="1">
    <location>
        <begin position="20"/>
        <end position="41"/>
    </location>
</feature>
<keyword evidence="1" id="KW-1133">Transmembrane helix</keyword>
<dbReference type="Proteomes" id="UP000292039">
    <property type="component" value="Unassembled WGS sequence"/>
</dbReference>
<evidence type="ECO:0000313" key="4">
    <source>
        <dbReference type="Proteomes" id="UP000078084"/>
    </source>
</evidence>
<keyword evidence="4" id="KW-1185">Reference proteome</keyword>
<reference evidence="2 4" key="1">
    <citation type="submission" date="2015-04" db="EMBL/GenBank/DDBJ databases">
        <title>Genome sequence of Kerstersia gyiorum CG1.</title>
        <authorList>
            <person name="Greninger A.L."/>
            <person name="Kozyreva V."/>
            <person name="Chaturvedi V."/>
        </authorList>
    </citation>
    <scope>NUCLEOTIDE SEQUENCE [LARGE SCALE GENOMIC DNA]</scope>
    <source>
        <strain evidence="2 4">CG1</strain>
    </source>
</reference>
<dbReference type="OrthoDB" id="8909769at2"/>